<proteinExistence type="inferred from homology"/>
<evidence type="ECO:0000313" key="12">
    <source>
        <dbReference type="EMBL" id="QDH24630.1"/>
    </source>
</evidence>
<keyword evidence="13" id="KW-1185">Reference proteome</keyword>
<dbReference type="AlphaFoldDB" id="A0A4Y6V7H0"/>
<dbReference type="OrthoDB" id="9803322at2"/>
<dbReference type="EMBL" id="CP032485">
    <property type="protein sequence ID" value="QDH24630.1"/>
    <property type="molecule type" value="Genomic_DNA"/>
</dbReference>
<feature type="domain" description="Alpha-D-phosphohexomutase C-terminal" evidence="8">
    <location>
        <begin position="431"/>
        <end position="476"/>
    </location>
</feature>
<evidence type="ECO:0000256" key="4">
    <source>
        <dbReference type="ARBA" id="ARBA00022723"/>
    </source>
</evidence>
<dbReference type="RefSeq" id="WP_141492469.1">
    <property type="nucleotide sequence ID" value="NZ_CP032485.1"/>
</dbReference>
<keyword evidence="4 7" id="KW-0479">Metal-binding</keyword>
<feature type="domain" description="Alpha-D-phosphohexomutase alpha/beta/alpha" evidence="11">
    <location>
        <begin position="272"/>
        <end position="389"/>
    </location>
</feature>
<evidence type="ECO:0000259" key="10">
    <source>
        <dbReference type="Pfam" id="PF02879"/>
    </source>
</evidence>
<evidence type="ECO:0000259" key="11">
    <source>
        <dbReference type="Pfam" id="PF02880"/>
    </source>
</evidence>
<organism evidence="12 13">
    <name type="scientific">Neokomagataea tanensis</name>
    <dbReference type="NCBI Taxonomy" id="661191"/>
    <lineage>
        <taxon>Bacteria</taxon>
        <taxon>Pseudomonadati</taxon>
        <taxon>Pseudomonadota</taxon>
        <taxon>Alphaproteobacteria</taxon>
        <taxon>Acetobacterales</taxon>
        <taxon>Acetobacteraceae</taxon>
        <taxon>Neokomagataea</taxon>
    </lineage>
</organism>
<dbReference type="Gene3D" id="3.40.120.10">
    <property type="entry name" value="Alpha-D-Glucose-1,6-Bisphosphate, subunit A, domain 3"/>
    <property type="match status" value="3"/>
</dbReference>
<dbReference type="InterPro" id="IPR005843">
    <property type="entry name" value="A-D-PHexomutase_C"/>
</dbReference>
<evidence type="ECO:0000256" key="7">
    <source>
        <dbReference type="RuleBase" id="RU004326"/>
    </source>
</evidence>
<dbReference type="InterPro" id="IPR005845">
    <property type="entry name" value="A-D-PHexomutase_a/b/a-II"/>
</dbReference>
<dbReference type="PANTHER" id="PTHR42946">
    <property type="entry name" value="PHOSPHOHEXOSE MUTASE"/>
    <property type="match status" value="1"/>
</dbReference>
<evidence type="ECO:0000256" key="1">
    <source>
        <dbReference type="ARBA" id="ARBA00001946"/>
    </source>
</evidence>
<dbReference type="Pfam" id="PF02880">
    <property type="entry name" value="PGM_PMM_III"/>
    <property type="match status" value="1"/>
</dbReference>
<dbReference type="Pfam" id="PF02879">
    <property type="entry name" value="PGM_PMM_II"/>
    <property type="match status" value="1"/>
</dbReference>
<dbReference type="Pfam" id="PF00408">
    <property type="entry name" value="PGM_PMM_IV"/>
    <property type="match status" value="1"/>
</dbReference>
<dbReference type="Gene3D" id="3.30.310.50">
    <property type="entry name" value="Alpha-D-phosphohexomutase, C-terminal domain"/>
    <property type="match status" value="1"/>
</dbReference>
<reference evidence="12 13" key="1">
    <citation type="submission" date="2018-09" db="EMBL/GenBank/DDBJ databases">
        <title>The complete genome sequence of Neokomagataea tanensis NBRC 106556(T).</title>
        <authorList>
            <person name="Chua K.-O."/>
            <person name="See-Too W.-S."/>
            <person name="Hong K.-W."/>
            <person name="Yin W.-F."/>
            <person name="Chan K.-G."/>
        </authorList>
    </citation>
    <scope>NUCLEOTIDE SEQUENCE [LARGE SCALE GENOMIC DNA]</scope>
    <source>
        <strain evidence="13">AH13 \ NBRC 106556</strain>
    </source>
</reference>
<evidence type="ECO:0000256" key="5">
    <source>
        <dbReference type="ARBA" id="ARBA00022842"/>
    </source>
</evidence>
<evidence type="ECO:0000259" key="9">
    <source>
        <dbReference type="Pfam" id="PF02878"/>
    </source>
</evidence>
<dbReference type="InterPro" id="IPR036900">
    <property type="entry name" value="A-D-PHexomutase_C_sf"/>
</dbReference>
<dbReference type="GO" id="GO:0004615">
    <property type="term" value="F:phosphomannomutase activity"/>
    <property type="evidence" value="ECO:0007669"/>
    <property type="project" value="TreeGrafter"/>
</dbReference>
<sequence>MKISEWMVQSSVPFGTSGARGLVSDMTDAVCFAYTVGYLKHLETLGEFSPGTSVAIAGDLRPSTPRILEACSAAILWMKGLPLTCGYVPTPALSLYAFSRKIPSLMVTGSHIPDDRNGIKFNRAQGEFLKDDETAMREHHVSLPSGWFDGAGNLTHTAGQPMSVNVVDEYVNRYRDFFGTSSLSGLTLGVYQHSAVGRDILVSIVEALGGTAIPLERSDKFVSVDTEAVRPEDVTLAQGWAKSGLYDAILTTDGDSDRPLLADQNGRWLRGDILGIIASKALGASAVTTPVSSNTALEALNSIHSIRRTKIGSPYVVVAMNEAVAEGCVPSVGYEANGGFLLASDIVRNGRTLTALPTRDAVLPMLCALDASLKHKEGLSGLLTTLPARFTVSDRLKDIPTALSQKKLKEFRVDIINSAEEIGFNTISGSVKNINEIDGLRLTFDSDDVIHLRPSGNAPELRIYVESHTQAQADLVLSESLKKVAHWINQ</sequence>
<dbReference type="SUPFAM" id="SSF53738">
    <property type="entry name" value="Phosphoglucomutase, first 3 domains"/>
    <property type="match status" value="3"/>
</dbReference>
<accession>A0A4Y6V7H0</accession>
<comment type="cofactor">
    <cofactor evidence="1">
        <name>Mg(2+)</name>
        <dbReference type="ChEBI" id="CHEBI:18420"/>
    </cofactor>
</comment>
<dbReference type="GO" id="GO:0005975">
    <property type="term" value="P:carbohydrate metabolic process"/>
    <property type="evidence" value="ECO:0007669"/>
    <property type="project" value="InterPro"/>
</dbReference>
<keyword evidence="3" id="KW-0597">Phosphoprotein</keyword>
<protein>
    <submittedName>
        <fullName evidence="12">Phosphomannomutase</fullName>
    </submittedName>
</protein>
<feature type="domain" description="Alpha-D-phosphohexomutase alpha/beta/alpha" evidence="9">
    <location>
        <begin position="14"/>
        <end position="135"/>
    </location>
</feature>
<dbReference type="InterPro" id="IPR016055">
    <property type="entry name" value="A-D-PHexomutase_a/b/a-I/II/III"/>
</dbReference>
<dbReference type="KEGG" id="ntn:D5366_04565"/>
<feature type="domain" description="Alpha-D-phosphohexomutase alpha/beta/alpha" evidence="10">
    <location>
        <begin position="168"/>
        <end position="266"/>
    </location>
</feature>
<dbReference type="PANTHER" id="PTHR42946:SF1">
    <property type="entry name" value="PHOSPHOGLUCOMUTASE (ALPHA-D-GLUCOSE-1,6-BISPHOSPHATE-DEPENDENT)"/>
    <property type="match status" value="1"/>
</dbReference>
<evidence type="ECO:0000259" key="8">
    <source>
        <dbReference type="Pfam" id="PF00408"/>
    </source>
</evidence>
<keyword evidence="6" id="KW-0413">Isomerase</keyword>
<evidence type="ECO:0000256" key="3">
    <source>
        <dbReference type="ARBA" id="ARBA00022553"/>
    </source>
</evidence>
<dbReference type="PROSITE" id="PS00710">
    <property type="entry name" value="PGM_PMM"/>
    <property type="match status" value="1"/>
</dbReference>
<dbReference type="InterPro" id="IPR005846">
    <property type="entry name" value="A-D-PHexomutase_a/b/a-III"/>
</dbReference>
<evidence type="ECO:0000313" key="13">
    <source>
        <dbReference type="Proteomes" id="UP000317214"/>
    </source>
</evidence>
<comment type="similarity">
    <text evidence="2 7">Belongs to the phosphohexose mutase family.</text>
</comment>
<dbReference type="InterPro" id="IPR016066">
    <property type="entry name" value="A-D-PHexomutase_CS"/>
</dbReference>
<evidence type="ECO:0000256" key="2">
    <source>
        <dbReference type="ARBA" id="ARBA00010231"/>
    </source>
</evidence>
<name>A0A4Y6V7H0_9PROT</name>
<dbReference type="InterPro" id="IPR005844">
    <property type="entry name" value="A-D-PHexomutase_a/b/a-I"/>
</dbReference>
<dbReference type="SUPFAM" id="SSF55957">
    <property type="entry name" value="Phosphoglucomutase, C-terminal domain"/>
    <property type="match status" value="1"/>
</dbReference>
<dbReference type="GO" id="GO:0000287">
    <property type="term" value="F:magnesium ion binding"/>
    <property type="evidence" value="ECO:0007669"/>
    <property type="project" value="InterPro"/>
</dbReference>
<keyword evidence="5 7" id="KW-0460">Magnesium</keyword>
<gene>
    <name evidence="12" type="ORF">D5366_04565</name>
</gene>
<dbReference type="InterPro" id="IPR050060">
    <property type="entry name" value="Phosphoglucosamine_mutase"/>
</dbReference>
<dbReference type="Proteomes" id="UP000317214">
    <property type="component" value="Chromosome"/>
</dbReference>
<dbReference type="CDD" id="cd03088">
    <property type="entry name" value="ManB"/>
    <property type="match status" value="1"/>
</dbReference>
<evidence type="ECO:0000256" key="6">
    <source>
        <dbReference type="ARBA" id="ARBA00023235"/>
    </source>
</evidence>
<dbReference type="Pfam" id="PF02878">
    <property type="entry name" value="PGM_PMM_I"/>
    <property type="match status" value="1"/>
</dbReference>